<dbReference type="PANTHER" id="PTHR30244:SF36">
    <property type="entry name" value="3-OXO-GLUCOSE-6-PHOSPHATE:GLUTAMATE AMINOTRANSFERASE"/>
    <property type="match status" value="1"/>
</dbReference>
<keyword evidence="3" id="KW-0032">Aminotransferase</keyword>
<evidence type="ECO:0000256" key="4">
    <source>
        <dbReference type="ARBA" id="ARBA00022679"/>
    </source>
</evidence>
<comment type="catalytic activity">
    <reaction evidence="7">
        <text>GDP-alpha-D-perosamine + 2-oxoglutarate = GDP-4-dehydro-alpha-D-rhamnose + L-glutamate</text>
        <dbReference type="Rhea" id="RHEA:36779"/>
        <dbReference type="ChEBI" id="CHEBI:16810"/>
        <dbReference type="ChEBI" id="CHEBI:29985"/>
        <dbReference type="ChEBI" id="CHEBI:57964"/>
        <dbReference type="ChEBI" id="CHEBI:73996"/>
        <dbReference type="EC" id="2.6.1.102"/>
    </reaction>
</comment>
<dbReference type="GO" id="GO:0030170">
    <property type="term" value="F:pyridoxal phosphate binding"/>
    <property type="evidence" value="ECO:0007669"/>
    <property type="project" value="TreeGrafter"/>
</dbReference>
<dbReference type="InterPro" id="IPR015424">
    <property type="entry name" value="PyrdxlP-dep_Trfase"/>
</dbReference>
<dbReference type="OMA" id="DKYTWID"/>
<dbReference type="Gene3D" id="3.90.1150.10">
    <property type="entry name" value="Aspartate Aminotransferase, domain 1"/>
    <property type="match status" value="1"/>
</dbReference>
<keyword evidence="5 11" id="KW-0663">Pyridoxal phosphate</keyword>
<evidence type="ECO:0000256" key="12">
    <source>
        <dbReference type="RuleBase" id="RU004508"/>
    </source>
</evidence>
<dbReference type="InterPro" id="IPR015422">
    <property type="entry name" value="PyrdxlP-dep_Trfase_small"/>
</dbReference>
<gene>
    <name evidence="13" type="ORF">NK6_83</name>
</gene>
<name>A0A0E3VS46_9BRAD</name>
<evidence type="ECO:0000256" key="10">
    <source>
        <dbReference type="PIRSR" id="PIRSR000390-1"/>
    </source>
</evidence>
<evidence type="ECO:0000256" key="8">
    <source>
        <dbReference type="ARBA" id="ARBA00066317"/>
    </source>
</evidence>
<dbReference type="CDD" id="cd00616">
    <property type="entry name" value="AHBA_syn"/>
    <property type="match status" value="1"/>
</dbReference>
<dbReference type="GeneID" id="46492426"/>
<dbReference type="AlphaFoldDB" id="A0A0E3VS46"/>
<feature type="modified residue" description="N6-(pyridoxal phosphate)lysine" evidence="11">
    <location>
        <position position="185"/>
    </location>
</feature>
<dbReference type="PIRSF" id="PIRSF000390">
    <property type="entry name" value="PLP_StrS"/>
    <property type="match status" value="1"/>
</dbReference>
<evidence type="ECO:0000256" key="6">
    <source>
        <dbReference type="ARBA" id="ARBA00037999"/>
    </source>
</evidence>
<reference evidence="13 14" key="1">
    <citation type="submission" date="2014-11" db="EMBL/GenBank/DDBJ databases">
        <title>Symbiosis island explosion on the genome of extra-slow-growing strains of soybean bradyrhizobia with massive insertion sequences.</title>
        <authorList>
            <person name="Iida T."/>
            <person name="Minamisawa K."/>
        </authorList>
    </citation>
    <scope>NUCLEOTIDE SEQUENCE [LARGE SCALE GENOMIC DNA]</scope>
    <source>
        <strain evidence="13 14">NK6</strain>
    </source>
</reference>
<dbReference type="GO" id="GO:0102933">
    <property type="term" value="F:GDP-4-dehydro-6-deoxy-D-mannose-4-aminotransferase activity"/>
    <property type="evidence" value="ECO:0007669"/>
    <property type="project" value="UniProtKB-EC"/>
</dbReference>
<evidence type="ECO:0000256" key="1">
    <source>
        <dbReference type="ARBA" id="ARBA00001933"/>
    </source>
</evidence>
<evidence type="ECO:0000313" key="14">
    <source>
        <dbReference type="Proteomes" id="UP000063308"/>
    </source>
</evidence>
<sequence length="368" mass="40444">MYDVRYSYLLEQFSDPAPILAEIGRLVATGDFTLGKPVAEFEKRFAELIGVRHAIGVGSGTDALKLPLKALGIGHGDEVITAANTFIATVGAIAETGAKPVLVDCDDSFCMNVDYVEAAITAKTKAIMPVQLTGEVTDMGKLMAIAQRHNIPVVEDACQGILSEFAGKRSGTHGIAAGFSLHPLKNLNVWGDAGVVVTNDDGMNEKLRLIRNHGMKNRDEIAILGCNSRLDSLQAVVGNWLIGQTSEITRRRIENAAYYDAGLAGLPGLRVPPRRPNVKHVYHLYMVFAERRDELYKYCLDNGIEAKIHYPIPLYQQEGLKHLGYAPGTFPVTDRHAKEVISFPVDQHLTRAQQDRVIETVRKFCHGR</sequence>
<keyword evidence="4" id="KW-0808">Transferase</keyword>
<dbReference type="GO" id="GO:0000271">
    <property type="term" value="P:polysaccharide biosynthetic process"/>
    <property type="evidence" value="ECO:0007669"/>
    <property type="project" value="TreeGrafter"/>
</dbReference>
<dbReference type="Proteomes" id="UP000063308">
    <property type="component" value="Chromosome"/>
</dbReference>
<comment type="similarity">
    <text evidence="6 12">Belongs to the DegT/DnrJ/EryC1 family.</text>
</comment>
<dbReference type="Pfam" id="PF01041">
    <property type="entry name" value="DegT_DnrJ_EryC1"/>
    <property type="match status" value="1"/>
</dbReference>
<dbReference type="InterPro" id="IPR000653">
    <property type="entry name" value="DegT/StrS_aminotransferase"/>
</dbReference>
<dbReference type="Gene3D" id="3.40.640.10">
    <property type="entry name" value="Type I PLP-dependent aspartate aminotransferase-like (Major domain)"/>
    <property type="match status" value="1"/>
</dbReference>
<proteinExistence type="inferred from homology"/>
<evidence type="ECO:0000256" key="3">
    <source>
        <dbReference type="ARBA" id="ARBA00022576"/>
    </source>
</evidence>
<organism evidence="13 14">
    <name type="scientific">Bradyrhizobium diazoefficiens</name>
    <dbReference type="NCBI Taxonomy" id="1355477"/>
    <lineage>
        <taxon>Bacteria</taxon>
        <taxon>Pseudomonadati</taxon>
        <taxon>Pseudomonadota</taxon>
        <taxon>Alphaproteobacteria</taxon>
        <taxon>Hyphomicrobiales</taxon>
        <taxon>Nitrobacteraceae</taxon>
        <taxon>Bradyrhizobium</taxon>
    </lineage>
</organism>
<accession>A0A0E3VS46</accession>
<comment type="pathway">
    <text evidence="2">Bacterial outer membrane biogenesis; LPS O-antigen biosynthesis.</text>
</comment>
<dbReference type="RefSeq" id="WP_011088176.1">
    <property type="nucleotide sequence ID" value="NZ_AJQI01000314.1"/>
</dbReference>
<protein>
    <recommendedName>
        <fullName evidence="9">GDP-perosamine synthase</fullName>
        <ecNumber evidence="8">2.6.1.102</ecNumber>
    </recommendedName>
</protein>
<dbReference type="SUPFAM" id="SSF53383">
    <property type="entry name" value="PLP-dependent transferases"/>
    <property type="match status" value="1"/>
</dbReference>
<evidence type="ECO:0000256" key="2">
    <source>
        <dbReference type="ARBA" id="ARBA00005125"/>
    </source>
</evidence>
<evidence type="ECO:0000256" key="7">
    <source>
        <dbReference type="ARBA" id="ARBA00051587"/>
    </source>
</evidence>
<evidence type="ECO:0000313" key="13">
    <source>
        <dbReference type="EMBL" id="BAR53275.1"/>
    </source>
</evidence>
<feature type="active site" description="Proton acceptor" evidence="10">
    <location>
        <position position="185"/>
    </location>
</feature>
<evidence type="ECO:0000256" key="5">
    <source>
        <dbReference type="ARBA" id="ARBA00022898"/>
    </source>
</evidence>
<comment type="cofactor">
    <cofactor evidence="1">
        <name>pyridoxal 5'-phosphate</name>
        <dbReference type="ChEBI" id="CHEBI:597326"/>
    </cofactor>
</comment>
<evidence type="ECO:0000256" key="11">
    <source>
        <dbReference type="PIRSR" id="PIRSR000390-2"/>
    </source>
</evidence>
<dbReference type="InterPro" id="IPR015421">
    <property type="entry name" value="PyrdxlP-dep_Trfase_major"/>
</dbReference>
<dbReference type="FunFam" id="3.40.640.10:FF:000090">
    <property type="entry name" value="Pyridoxal phosphate-dependent aminotransferase"/>
    <property type="match status" value="1"/>
</dbReference>
<dbReference type="EMBL" id="AP014685">
    <property type="protein sequence ID" value="BAR53275.1"/>
    <property type="molecule type" value="Genomic_DNA"/>
</dbReference>
<dbReference type="EC" id="2.6.1.102" evidence="8"/>
<evidence type="ECO:0000256" key="9">
    <source>
        <dbReference type="ARBA" id="ARBA00074221"/>
    </source>
</evidence>
<dbReference type="PANTHER" id="PTHR30244">
    <property type="entry name" value="TRANSAMINASE"/>
    <property type="match status" value="1"/>
</dbReference>